<feature type="domain" description="Exostosin GT47" evidence="4">
    <location>
        <begin position="176"/>
        <end position="482"/>
    </location>
</feature>
<dbReference type="EMBL" id="HBIX01015032">
    <property type="protein sequence ID" value="CAE0718206.1"/>
    <property type="molecule type" value="Transcribed_RNA"/>
</dbReference>
<dbReference type="Pfam" id="PF03016">
    <property type="entry name" value="Exostosin_GT47"/>
    <property type="match status" value="1"/>
</dbReference>
<evidence type="ECO:0000256" key="2">
    <source>
        <dbReference type="SAM" id="MobiDB-lite"/>
    </source>
</evidence>
<name>A0A7S4AKQ7_9STRA</name>
<gene>
    <name evidence="5" type="ORF">PAUS00366_LOCUS10960</name>
</gene>
<comment type="similarity">
    <text evidence="1">Belongs to the glycosyltransferase 47 family.</text>
</comment>
<dbReference type="InterPro" id="IPR040911">
    <property type="entry name" value="Exostosin_GT47"/>
</dbReference>
<proteinExistence type="inferred from homology"/>
<dbReference type="InterPro" id="IPR004263">
    <property type="entry name" value="Exostosin"/>
</dbReference>
<feature type="region of interest" description="Disordered" evidence="2">
    <location>
        <begin position="133"/>
        <end position="162"/>
    </location>
</feature>
<evidence type="ECO:0000313" key="5">
    <source>
        <dbReference type="EMBL" id="CAE0718206.1"/>
    </source>
</evidence>
<keyword evidence="3" id="KW-0472">Membrane</keyword>
<feature type="transmembrane region" description="Helical" evidence="3">
    <location>
        <begin position="18"/>
        <end position="37"/>
    </location>
</feature>
<protein>
    <recommendedName>
        <fullName evidence="4">Exostosin GT47 domain-containing protein</fullName>
    </recommendedName>
</protein>
<reference evidence="5" key="1">
    <citation type="submission" date="2021-01" db="EMBL/GenBank/DDBJ databases">
        <authorList>
            <person name="Corre E."/>
            <person name="Pelletier E."/>
            <person name="Niang G."/>
            <person name="Scheremetjew M."/>
            <person name="Finn R."/>
            <person name="Kale V."/>
            <person name="Holt S."/>
            <person name="Cochrane G."/>
            <person name="Meng A."/>
            <person name="Brown T."/>
            <person name="Cohen L."/>
        </authorList>
    </citation>
    <scope>NUCLEOTIDE SEQUENCE</scope>
    <source>
        <strain evidence="5">10249 10 AB</strain>
    </source>
</reference>
<sequence length="565" mass="64379">MVVRISKPIEKNDNQTRVVAFLSVLVLLGMFRLGLVIEKYAPDEYYLSGAIQVKQIFESNNDDFVDGTEELEDKDHTNTEVEDVLSEEIQVKQIFERNDEDGVDEMEELEDKEHTNTDVEDALSEEIEVKQIFERNDEDGVDEMEELEDNEDDKESEELDNSDPFSKKYKFFIISPHQVTSSLVEDKTVASNYYRNSLNEDSAEIWLHRAFQNLSYEEGHTLDPSEADVFLIAGYFHLNAKHGNKNTTRDEFIQFYVDSIVDPSKPHLYLIPTTNPTTSRQIGLNQFTNTLKKNGVNLLSAGFERNGYWQRVDLDRIISIPYVVKLQEQQTEIDDSQTLKRVNNKVFYAGDSRKNAVAWAGCNRSLIVSSLHSSLGANNNTTRLNFRVDNIDVQLVSVRNRLAQDDYNNRMGTSEYCLILCGDTPTSRSLTSAMVSGCIPLFLGSRLRGLCDPPCHAGWGWHVSGPENPHLPFGDYISWDEFPEVDEQGFIDNGAGALNEIFHAFDSTKKEKLQTVMQQVRQGWIYGRGDPVTSNDFGDVHKYLWNTFQRLMFNASSSPLPLPLP</sequence>
<dbReference type="GO" id="GO:0016757">
    <property type="term" value="F:glycosyltransferase activity"/>
    <property type="evidence" value="ECO:0007669"/>
    <property type="project" value="InterPro"/>
</dbReference>
<organism evidence="5">
    <name type="scientific">Pseudo-nitzschia australis</name>
    <dbReference type="NCBI Taxonomy" id="44445"/>
    <lineage>
        <taxon>Eukaryota</taxon>
        <taxon>Sar</taxon>
        <taxon>Stramenopiles</taxon>
        <taxon>Ochrophyta</taxon>
        <taxon>Bacillariophyta</taxon>
        <taxon>Bacillariophyceae</taxon>
        <taxon>Bacillariophycidae</taxon>
        <taxon>Bacillariales</taxon>
        <taxon>Bacillariaceae</taxon>
        <taxon>Pseudo-nitzschia</taxon>
    </lineage>
</organism>
<dbReference type="PANTHER" id="PTHR11062">
    <property type="entry name" value="EXOSTOSIN HEPARAN SULFATE GLYCOSYLTRANSFERASE -RELATED"/>
    <property type="match status" value="1"/>
</dbReference>
<keyword evidence="3" id="KW-1133">Transmembrane helix</keyword>
<feature type="compositionally biased region" description="Acidic residues" evidence="2">
    <location>
        <begin position="136"/>
        <end position="161"/>
    </location>
</feature>
<dbReference type="PANTHER" id="PTHR11062:SF281">
    <property type="entry name" value="EXOSTOSIN-LIKE 2"/>
    <property type="match status" value="1"/>
</dbReference>
<evidence type="ECO:0000256" key="3">
    <source>
        <dbReference type="SAM" id="Phobius"/>
    </source>
</evidence>
<evidence type="ECO:0000259" key="4">
    <source>
        <dbReference type="Pfam" id="PF03016"/>
    </source>
</evidence>
<keyword evidence="3" id="KW-0812">Transmembrane</keyword>
<accession>A0A7S4AKQ7</accession>
<evidence type="ECO:0000256" key="1">
    <source>
        <dbReference type="ARBA" id="ARBA00010271"/>
    </source>
</evidence>
<dbReference type="AlphaFoldDB" id="A0A7S4AKQ7"/>